<feature type="domain" description="RNA polymerase sigma-70 region 2" evidence="6">
    <location>
        <begin position="52"/>
        <end position="114"/>
    </location>
</feature>
<comment type="similarity">
    <text evidence="1">Belongs to the sigma-70 factor family. ECF subfamily.</text>
</comment>
<dbReference type="GO" id="GO:0016987">
    <property type="term" value="F:sigma factor activity"/>
    <property type="evidence" value="ECO:0007669"/>
    <property type="project" value="UniProtKB-KW"/>
</dbReference>
<dbReference type="GO" id="GO:0006352">
    <property type="term" value="P:DNA-templated transcription initiation"/>
    <property type="evidence" value="ECO:0007669"/>
    <property type="project" value="InterPro"/>
</dbReference>
<dbReference type="Proteomes" id="UP000265926">
    <property type="component" value="Unassembled WGS sequence"/>
</dbReference>
<gene>
    <name evidence="8" type="ORF">D1614_08385</name>
</gene>
<dbReference type="InterPro" id="IPR013249">
    <property type="entry name" value="RNA_pol_sigma70_r4_t2"/>
</dbReference>
<reference evidence="8 9" key="1">
    <citation type="submission" date="2018-08" db="EMBL/GenBank/DDBJ databases">
        <title>Pallidiluteibacterium maritimus gen. nov., sp. nov., isolated from coastal sediment.</title>
        <authorList>
            <person name="Zhou L.Y."/>
        </authorList>
    </citation>
    <scope>NUCLEOTIDE SEQUENCE [LARGE SCALE GENOMIC DNA]</scope>
    <source>
        <strain evidence="8 9">XSD2</strain>
    </source>
</reference>
<dbReference type="Pfam" id="PF04542">
    <property type="entry name" value="Sigma70_r2"/>
    <property type="match status" value="1"/>
</dbReference>
<dbReference type="NCBIfam" id="TIGR02937">
    <property type="entry name" value="sigma70-ECF"/>
    <property type="match status" value="1"/>
</dbReference>
<keyword evidence="9" id="KW-1185">Reference proteome</keyword>
<dbReference type="SUPFAM" id="SSF88659">
    <property type="entry name" value="Sigma3 and sigma4 domains of RNA polymerase sigma factors"/>
    <property type="match status" value="1"/>
</dbReference>
<evidence type="ECO:0000256" key="4">
    <source>
        <dbReference type="ARBA" id="ARBA00023163"/>
    </source>
</evidence>
<dbReference type="Pfam" id="PF08281">
    <property type="entry name" value="Sigma70_r4_2"/>
    <property type="match status" value="1"/>
</dbReference>
<feature type="coiled-coil region" evidence="5">
    <location>
        <begin position="137"/>
        <end position="164"/>
    </location>
</feature>
<evidence type="ECO:0000313" key="9">
    <source>
        <dbReference type="Proteomes" id="UP000265926"/>
    </source>
</evidence>
<keyword evidence="5" id="KW-0175">Coiled coil</keyword>
<name>A0A399T0L8_9BACT</name>
<dbReference type="PANTHER" id="PTHR43133:SF46">
    <property type="entry name" value="RNA POLYMERASE SIGMA-70 FACTOR ECF SUBFAMILY"/>
    <property type="match status" value="1"/>
</dbReference>
<dbReference type="GO" id="GO:0003677">
    <property type="term" value="F:DNA binding"/>
    <property type="evidence" value="ECO:0007669"/>
    <property type="project" value="InterPro"/>
</dbReference>
<evidence type="ECO:0000313" key="8">
    <source>
        <dbReference type="EMBL" id="RIJ48549.1"/>
    </source>
</evidence>
<keyword evidence="4" id="KW-0804">Transcription</keyword>
<evidence type="ECO:0000259" key="7">
    <source>
        <dbReference type="Pfam" id="PF08281"/>
    </source>
</evidence>
<dbReference type="InterPro" id="IPR013325">
    <property type="entry name" value="RNA_pol_sigma_r2"/>
</dbReference>
<dbReference type="AlphaFoldDB" id="A0A399T0L8"/>
<feature type="domain" description="RNA polymerase sigma factor 70 region 4 type 2" evidence="7">
    <location>
        <begin position="149"/>
        <end position="201"/>
    </location>
</feature>
<evidence type="ECO:0000256" key="3">
    <source>
        <dbReference type="ARBA" id="ARBA00023082"/>
    </source>
</evidence>
<accession>A0A399T0L8</accession>
<protein>
    <submittedName>
        <fullName evidence="8">Sigma-70 family RNA polymerase sigma factor</fullName>
    </submittedName>
</protein>
<dbReference type="InterPro" id="IPR036388">
    <property type="entry name" value="WH-like_DNA-bd_sf"/>
</dbReference>
<dbReference type="Gene3D" id="1.10.1740.10">
    <property type="match status" value="1"/>
</dbReference>
<dbReference type="EMBL" id="QWGR01000004">
    <property type="protein sequence ID" value="RIJ48549.1"/>
    <property type="molecule type" value="Genomic_DNA"/>
</dbReference>
<dbReference type="PANTHER" id="PTHR43133">
    <property type="entry name" value="RNA POLYMERASE ECF-TYPE SIGMA FACTO"/>
    <property type="match status" value="1"/>
</dbReference>
<dbReference type="InterPro" id="IPR013324">
    <property type="entry name" value="RNA_pol_sigma_r3/r4-like"/>
</dbReference>
<sequence>MGFECDFTIFVSNVISFHKQEVTSAMVDSNNNSEITLIKGLNEGKHSSFKGLYVKYSPQLYSFSYDLLKSKDAAEDIVQETFIKIWDRRSVIKTTGSFRSLLKTIALNLIRHSYNNLSKEKDLKDELLVQLVRDSEKFSLNDSYEDLLKKLEELIEKMPEERKLVFRKKKLEGEKAKDIARDLNISVKMIEYHITKAMKYLREEFKALGISSIVLHFILSNMGKRRRPRTAK</sequence>
<evidence type="ECO:0000256" key="2">
    <source>
        <dbReference type="ARBA" id="ARBA00023015"/>
    </source>
</evidence>
<dbReference type="InterPro" id="IPR039425">
    <property type="entry name" value="RNA_pol_sigma-70-like"/>
</dbReference>
<dbReference type="InterPro" id="IPR007627">
    <property type="entry name" value="RNA_pol_sigma70_r2"/>
</dbReference>
<dbReference type="Gene3D" id="1.10.10.10">
    <property type="entry name" value="Winged helix-like DNA-binding domain superfamily/Winged helix DNA-binding domain"/>
    <property type="match status" value="1"/>
</dbReference>
<dbReference type="OrthoDB" id="1342792at2"/>
<keyword evidence="2" id="KW-0805">Transcription regulation</keyword>
<organism evidence="8 9">
    <name type="scientific">Maribellus luteus</name>
    <dbReference type="NCBI Taxonomy" id="2305463"/>
    <lineage>
        <taxon>Bacteria</taxon>
        <taxon>Pseudomonadati</taxon>
        <taxon>Bacteroidota</taxon>
        <taxon>Bacteroidia</taxon>
        <taxon>Marinilabiliales</taxon>
        <taxon>Prolixibacteraceae</taxon>
        <taxon>Maribellus</taxon>
    </lineage>
</organism>
<evidence type="ECO:0000256" key="1">
    <source>
        <dbReference type="ARBA" id="ARBA00010641"/>
    </source>
</evidence>
<proteinExistence type="inferred from homology"/>
<dbReference type="SUPFAM" id="SSF88946">
    <property type="entry name" value="Sigma2 domain of RNA polymerase sigma factors"/>
    <property type="match status" value="1"/>
</dbReference>
<dbReference type="InterPro" id="IPR014284">
    <property type="entry name" value="RNA_pol_sigma-70_dom"/>
</dbReference>
<keyword evidence="3" id="KW-0731">Sigma factor</keyword>
<evidence type="ECO:0000259" key="6">
    <source>
        <dbReference type="Pfam" id="PF04542"/>
    </source>
</evidence>
<comment type="caution">
    <text evidence="8">The sequence shown here is derived from an EMBL/GenBank/DDBJ whole genome shotgun (WGS) entry which is preliminary data.</text>
</comment>
<evidence type="ECO:0000256" key="5">
    <source>
        <dbReference type="SAM" id="Coils"/>
    </source>
</evidence>